<evidence type="ECO:0000313" key="2">
    <source>
        <dbReference type="EMBL" id="GAA3868167.1"/>
    </source>
</evidence>
<protein>
    <recommendedName>
        <fullName evidence="1">Integrase DNA-binding domain-containing protein</fullName>
    </recommendedName>
</protein>
<evidence type="ECO:0000313" key="3">
    <source>
        <dbReference type="Proteomes" id="UP001399917"/>
    </source>
</evidence>
<organism evidence="2 3">
    <name type="scientific">Celeribacter arenosi</name>
    <dbReference type="NCBI Taxonomy" id="792649"/>
    <lineage>
        <taxon>Bacteria</taxon>
        <taxon>Pseudomonadati</taxon>
        <taxon>Pseudomonadota</taxon>
        <taxon>Alphaproteobacteria</taxon>
        <taxon>Rhodobacterales</taxon>
        <taxon>Roseobacteraceae</taxon>
        <taxon>Celeribacter</taxon>
    </lineage>
</organism>
<dbReference type="Gene3D" id="3.30.160.390">
    <property type="entry name" value="Integrase, DNA-binding domain"/>
    <property type="match status" value="1"/>
</dbReference>
<name>A0ABP7K751_9RHOB</name>
<comment type="caution">
    <text evidence="2">The sequence shown here is derived from an EMBL/GenBank/DDBJ whole genome shotgun (WGS) entry which is preliminary data.</text>
</comment>
<dbReference type="InterPro" id="IPR025166">
    <property type="entry name" value="Integrase_DNA_bind_dom"/>
</dbReference>
<gene>
    <name evidence="2" type="ORF">GCM10022404_17820</name>
</gene>
<dbReference type="InterPro" id="IPR038488">
    <property type="entry name" value="Integrase_DNA-bd_sf"/>
</dbReference>
<accession>A0ABP7K751</accession>
<reference evidence="3" key="1">
    <citation type="journal article" date="2019" name="Int. J. Syst. Evol. Microbiol.">
        <title>The Global Catalogue of Microorganisms (GCM) 10K type strain sequencing project: providing services to taxonomists for standard genome sequencing and annotation.</title>
        <authorList>
            <consortium name="The Broad Institute Genomics Platform"/>
            <consortium name="The Broad Institute Genome Sequencing Center for Infectious Disease"/>
            <person name="Wu L."/>
            <person name="Ma J."/>
        </authorList>
    </citation>
    <scope>NUCLEOTIDE SEQUENCE [LARGE SCALE GENOMIC DNA]</scope>
    <source>
        <strain evidence="3">JCM 17190</strain>
    </source>
</reference>
<dbReference type="EMBL" id="BAABDF010000007">
    <property type="protein sequence ID" value="GAA3868167.1"/>
    <property type="molecule type" value="Genomic_DNA"/>
</dbReference>
<sequence>MAALSGKLTKKLVENLGPGRHGDGGGLYLVVDLSGARRWIVRVTIKGQKNRTQVA</sequence>
<dbReference type="Proteomes" id="UP001399917">
    <property type="component" value="Unassembled WGS sequence"/>
</dbReference>
<feature type="domain" description="Integrase DNA-binding" evidence="1">
    <location>
        <begin position="8"/>
        <end position="51"/>
    </location>
</feature>
<dbReference type="Pfam" id="PF13356">
    <property type="entry name" value="Arm-DNA-bind_3"/>
    <property type="match status" value="1"/>
</dbReference>
<evidence type="ECO:0000259" key="1">
    <source>
        <dbReference type="Pfam" id="PF13356"/>
    </source>
</evidence>
<keyword evidence="3" id="KW-1185">Reference proteome</keyword>
<proteinExistence type="predicted"/>